<comment type="caution">
    <text evidence="1">The sequence shown here is derived from an EMBL/GenBank/DDBJ whole genome shotgun (WGS) entry which is preliminary data.</text>
</comment>
<proteinExistence type="predicted"/>
<dbReference type="EMBL" id="JACRTA010000002">
    <property type="protein sequence ID" value="MBC8568232.1"/>
    <property type="molecule type" value="Genomic_DNA"/>
</dbReference>
<organism evidence="1 2">
    <name type="scientific">Lentihominibacter hominis</name>
    <dbReference type="NCBI Taxonomy" id="2763645"/>
    <lineage>
        <taxon>Bacteria</taxon>
        <taxon>Bacillati</taxon>
        <taxon>Bacillota</taxon>
        <taxon>Clostridia</taxon>
        <taxon>Peptostreptococcales</taxon>
        <taxon>Anaerovoracaceae</taxon>
        <taxon>Lentihominibacter</taxon>
    </lineage>
</organism>
<evidence type="ECO:0000313" key="2">
    <source>
        <dbReference type="Proteomes" id="UP000610862"/>
    </source>
</evidence>
<evidence type="ECO:0000313" key="1">
    <source>
        <dbReference type="EMBL" id="MBC8568232.1"/>
    </source>
</evidence>
<protein>
    <submittedName>
        <fullName evidence="1">Uncharacterized protein</fullName>
    </submittedName>
</protein>
<dbReference type="AlphaFoldDB" id="A0A926I9P0"/>
<reference evidence="1" key="1">
    <citation type="submission" date="2020-08" db="EMBL/GenBank/DDBJ databases">
        <title>Genome public.</title>
        <authorList>
            <person name="Liu C."/>
            <person name="Sun Q."/>
        </authorList>
    </citation>
    <scope>NUCLEOTIDE SEQUENCE</scope>
    <source>
        <strain evidence="1">NSJ-24</strain>
    </source>
</reference>
<accession>A0A926I9P0</accession>
<keyword evidence="2" id="KW-1185">Reference proteome</keyword>
<gene>
    <name evidence="1" type="ORF">H8692_05570</name>
</gene>
<dbReference type="Proteomes" id="UP000610862">
    <property type="component" value="Unassembled WGS sequence"/>
</dbReference>
<dbReference type="RefSeq" id="WP_187525189.1">
    <property type="nucleotide sequence ID" value="NZ_JACRTA010000002.1"/>
</dbReference>
<name>A0A926I9P0_9FIRM</name>
<sequence>MATKSFFRLENLSVRADGLSSMAHALRDCFIEGPNAPETYNDAIDLLSNLMYDFKEELNEVIGEMCKERKEAKNNMS</sequence>